<dbReference type="PANTHER" id="PTHR43775">
    <property type="entry name" value="FATTY ACID SYNTHASE"/>
    <property type="match status" value="1"/>
</dbReference>
<keyword evidence="2" id="KW-0597">Phosphoprotein</keyword>
<keyword evidence="3" id="KW-0808">Transferase</keyword>
<evidence type="ECO:0000313" key="13">
    <source>
        <dbReference type="EMBL" id="KAF3010994.1"/>
    </source>
</evidence>
<comment type="caution">
    <text evidence="13">The sequence shown here is derived from an EMBL/GenBank/DDBJ whole genome shotgun (WGS) entry which is preliminary data.</text>
</comment>
<keyword evidence="4" id="KW-0521">NADP</keyword>
<dbReference type="SMART" id="SM00825">
    <property type="entry name" value="PKS_KS"/>
    <property type="match status" value="1"/>
</dbReference>
<dbReference type="SUPFAM" id="SSF50129">
    <property type="entry name" value="GroES-like"/>
    <property type="match status" value="1"/>
</dbReference>
<dbReference type="Pfam" id="PF02801">
    <property type="entry name" value="Ketoacyl-synt_C"/>
    <property type="match status" value="1"/>
</dbReference>
<gene>
    <name evidence="13" type="ORF">E8E13_010669</name>
</gene>
<evidence type="ECO:0000256" key="6">
    <source>
        <dbReference type="ARBA" id="ARBA00023268"/>
    </source>
</evidence>
<dbReference type="InterPro" id="IPR013154">
    <property type="entry name" value="ADH-like_N"/>
</dbReference>
<dbReference type="Pfam" id="PF23297">
    <property type="entry name" value="ACP_SdgA_C"/>
    <property type="match status" value="1"/>
</dbReference>
<dbReference type="Gene3D" id="3.40.50.150">
    <property type="entry name" value="Vaccinia Virus protein VP39"/>
    <property type="match status" value="1"/>
</dbReference>
<feature type="region of interest" description="Disordered" evidence="9">
    <location>
        <begin position="2454"/>
        <end position="2475"/>
    </location>
</feature>
<keyword evidence="1" id="KW-0596">Phosphopantetheine</keyword>
<dbReference type="FunFam" id="3.40.50.720:FF:000209">
    <property type="entry name" value="Polyketide synthase Pks12"/>
    <property type="match status" value="1"/>
</dbReference>
<dbReference type="InterPro" id="IPR020807">
    <property type="entry name" value="PKS_DH"/>
</dbReference>
<dbReference type="Pfam" id="PF08659">
    <property type="entry name" value="KR"/>
    <property type="match status" value="1"/>
</dbReference>
<dbReference type="Proteomes" id="UP000801428">
    <property type="component" value="Unassembled WGS sequence"/>
</dbReference>
<feature type="domain" description="Carrier" evidence="10">
    <location>
        <begin position="2484"/>
        <end position="2561"/>
    </location>
</feature>
<dbReference type="PROSITE" id="PS52019">
    <property type="entry name" value="PKS_MFAS_DH"/>
    <property type="match status" value="1"/>
</dbReference>
<dbReference type="SMART" id="SM00823">
    <property type="entry name" value="PKS_PP"/>
    <property type="match status" value="1"/>
</dbReference>
<dbReference type="SUPFAM" id="SSF52151">
    <property type="entry name" value="FabD/lysophospholipase-like"/>
    <property type="match status" value="1"/>
</dbReference>
<dbReference type="SUPFAM" id="SSF53901">
    <property type="entry name" value="Thiolase-like"/>
    <property type="match status" value="1"/>
</dbReference>
<reference evidence="13" key="1">
    <citation type="submission" date="2019-04" db="EMBL/GenBank/DDBJ databases">
        <title>Sequencing of skin fungus with MAO and IRED activity.</title>
        <authorList>
            <person name="Marsaioli A.J."/>
            <person name="Bonatto J.M.C."/>
            <person name="Reis Junior O."/>
        </authorList>
    </citation>
    <scope>NUCLEOTIDE SEQUENCE</scope>
    <source>
        <strain evidence="13">30M1</strain>
    </source>
</reference>
<feature type="region of interest" description="N-terminal hotdog fold" evidence="8">
    <location>
        <begin position="960"/>
        <end position="1095"/>
    </location>
</feature>
<name>A0A9P4TM71_CURKU</name>
<dbReference type="InterPro" id="IPR036291">
    <property type="entry name" value="NAD(P)-bd_dom_sf"/>
</dbReference>
<dbReference type="Gene3D" id="3.10.129.110">
    <property type="entry name" value="Polyketide synthase dehydratase"/>
    <property type="match status" value="1"/>
</dbReference>
<proteinExistence type="predicted"/>
<dbReference type="InterPro" id="IPR057326">
    <property type="entry name" value="KR_dom"/>
</dbReference>
<dbReference type="SUPFAM" id="SSF47336">
    <property type="entry name" value="ACP-like"/>
    <property type="match status" value="1"/>
</dbReference>
<accession>A0A9P4TM71</accession>
<evidence type="ECO:0000256" key="5">
    <source>
        <dbReference type="ARBA" id="ARBA00023002"/>
    </source>
</evidence>
<organism evidence="13 14">
    <name type="scientific">Curvularia kusanoi</name>
    <name type="common">Cochliobolus kusanoi</name>
    <dbReference type="NCBI Taxonomy" id="90978"/>
    <lineage>
        <taxon>Eukaryota</taxon>
        <taxon>Fungi</taxon>
        <taxon>Dikarya</taxon>
        <taxon>Ascomycota</taxon>
        <taxon>Pezizomycotina</taxon>
        <taxon>Dothideomycetes</taxon>
        <taxon>Pleosporomycetidae</taxon>
        <taxon>Pleosporales</taxon>
        <taxon>Pleosporineae</taxon>
        <taxon>Pleosporaceae</taxon>
        <taxon>Curvularia</taxon>
    </lineage>
</organism>
<dbReference type="Pfam" id="PF00107">
    <property type="entry name" value="ADH_zinc_N"/>
    <property type="match status" value="1"/>
</dbReference>
<dbReference type="InterPro" id="IPR001227">
    <property type="entry name" value="Ac_transferase_dom_sf"/>
</dbReference>
<dbReference type="InterPro" id="IPR013149">
    <property type="entry name" value="ADH-like_C"/>
</dbReference>
<dbReference type="Pfam" id="PF14765">
    <property type="entry name" value="PS-DH"/>
    <property type="match status" value="1"/>
</dbReference>
<dbReference type="InterPro" id="IPR016039">
    <property type="entry name" value="Thiolase-like"/>
</dbReference>
<dbReference type="CDD" id="cd05195">
    <property type="entry name" value="enoyl_red"/>
    <property type="match status" value="1"/>
</dbReference>
<dbReference type="SMART" id="SM00829">
    <property type="entry name" value="PKS_ER"/>
    <property type="match status" value="1"/>
</dbReference>
<feature type="domain" description="PKS/mFAS DH" evidence="12">
    <location>
        <begin position="960"/>
        <end position="1278"/>
    </location>
</feature>
<evidence type="ECO:0000259" key="10">
    <source>
        <dbReference type="PROSITE" id="PS50075"/>
    </source>
</evidence>
<dbReference type="GO" id="GO:0004312">
    <property type="term" value="F:fatty acid synthase activity"/>
    <property type="evidence" value="ECO:0007669"/>
    <property type="project" value="TreeGrafter"/>
</dbReference>
<dbReference type="SUPFAM" id="SSF51735">
    <property type="entry name" value="NAD(P)-binding Rossmann-fold domains"/>
    <property type="match status" value="2"/>
</dbReference>
<protein>
    <submittedName>
        <fullName evidence="13">PKS-like protein biosynthetic cluster</fullName>
    </submittedName>
</protein>
<dbReference type="GO" id="GO:0006633">
    <property type="term" value="P:fatty acid biosynthetic process"/>
    <property type="evidence" value="ECO:0007669"/>
    <property type="project" value="InterPro"/>
</dbReference>
<dbReference type="InterPro" id="IPR011032">
    <property type="entry name" value="GroES-like_sf"/>
</dbReference>
<dbReference type="InterPro" id="IPR029063">
    <property type="entry name" value="SAM-dependent_MTases_sf"/>
</dbReference>
<dbReference type="EMBL" id="SWKU01000001">
    <property type="protein sequence ID" value="KAF3010994.1"/>
    <property type="molecule type" value="Genomic_DNA"/>
</dbReference>
<dbReference type="InterPro" id="IPR056501">
    <property type="entry name" value="NAD-bd_HRPKS_sdrA"/>
</dbReference>
<dbReference type="OrthoDB" id="329835at2759"/>
<dbReference type="InterPro" id="IPR042104">
    <property type="entry name" value="PKS_dehydratase_sf"/>
</dbReference>
<keyword evidence="7" id="KW-0012">Acyltransferase</keyword>
<dbReference type="InterPro" id="IPR009081">
    <property type="entry name" value="PP-bd_ACP"/>
</dbReference>
<dbReference type="GO" id="GO:1901336">
    <property type="term" value="P:lactone biosynthetic process"/>
    <property type="evidence" value="ECO:0007669"/>
    <property type="project" value="UniProtKB-ARBA"/>
</dbReference>
<evidence type="ECO:0000256" key="4">
    <source>
        <dbReference type="ARBA" id="ARBA00022857"/>
    </source>
</evidence>
<keyword evidence="14" id="KW-1185">Reference proteome</keyword>
<dbReference type="InterPro" id="IPR020806">
    <property type="entry name" value="PKS_PP-bd"/>
</dbReference>
<evidence type="ECO:0000259" key="11">
    <source>
        <dbReference type="PROSITE" id="PS52004"/>
    </source>
</evidence>
<dbReference type="Gene3D" id="3.40.47.10">
    <property type="match status" value="1"/>
</dbReference>
<dbReference type="InterPro" id="IPR014043">
    <property type="entry name" value="Acyl_transferase_dom"/>
</dbReference>
<dbReference type="Gene3D" id="3.40.50.720">
    <property type="entry name" value="NAD(P)-binding Rossmann-like Domain"/>
    <property type="match status" value="1"/>
</dbReference>
<evidence type="ECO:0000256" key="2">
    <source>
        <dbReference type="ARBA" id="ARBA00022553"/>
    </source>
</evidence>
<evidence type="ECO:0000256" key="3">
    <source>
        <dbReference type="ARBA" id="ARBA00022679"/>
    </source>
</evidence>
<dbReference type="SMART" id="SM00826">
    <property type="entry name" value="PKS_DH"/>
    <property type="match status" value="1"/>
</dbReference>
<dbReference type="Gene3D" id="3.90.180.10">
    <property type="entry name" value="Medium-chain alcohol dehydrogenases, catalytic domain"/>
    <property type="match status" value="1"/>
</dbReference>
<dbReference type="InterPro" id="IPR013968">
    <property type="entry name" value="PKS_KR"/>
</dbReference>
<dbReference type="InterPro" id="IPR020841">
    <property type="entry name" value="PKS_Beta-ketoAc_synthase_dom"/>
</dbReference>
<dbReference type="Pfam" id="PF16197">
    <property type="entry name" value="KAsynt_C_assoc"/>
    <property type="match status" value="1"/>
</dbReference>
<evidence type="ECO:0000259" key="12">
    <source>
        <dbReference type="PROSITE" id="PS52019"/>
    </source>
</evidence>
<dbReference type="InterPro" id="IPR016036">
    <property type="entry name" value="Malonyl_transacylase_ACP-bd"/>
</dbReference>
<feature type="active site" description="Proton donor; for dehydratase activity" evidence="8">
    <location>
        <position position="1189"/>
    </location>
</feature>
<dbReference type="InterPro" id="IPR020843">
    <property type="entry name" value="ER"/>
</dbReference>
<keyword evidence="5" id="KW-0560">Oxidoreductase</keyword>
<dbReference type="PROSITE" id="PS50075">
    <property type="entry name" value="CARRIER"/>
    <property type="match status" value="1"/>
</dbReference>
<dbReference type="PROSITE" id="PS52004">
    <property type="entry name" value="KS3_2"/>
    <property type="match status" value="1"/>
</dbReference>
<feature type="active site" description="Proton acceptor; for dehydratase activity" evidence="8">
    <location>
        <position position="992"/>
    </location>
</feature>
<dbReference type="InterPro" id="IPR018201">
    <property type="entry name" value="Ketoacyl_synth_AS"/>
</dbReference>
<dbReference type="Pfam" id="PF21089">
    <property type="entry name" value="PKS_DH_N"/>
    <property type="match status" value="1"/>
</dbReference>
<dbReference type="GO" id="GO:0044550">
    <property type="term" value="P:secondary metabolite biosynthetic process"/>
    <property type="evidence" value="ECO:0007669"/>
    <property type="project" value="UniProtKB-ARBA"/>
</dbReference>
<dbReference type="CDD" id="cd00833">
    <property type="entry name" value="PKS"/>
    <property type="match status" value="1"/>
</dbReference>
<dbReference type="GO" id="GO:0004315">
    <property type="term" value="F:3-oxoacyl-[acyl-carrier-protein] synthase activity"/>
    <property type="evidence" value="ECO:0007669"/>
    <property type="project" value="InterPro"/>
</dbReference>
<dbReference type="SUPFAM" id="SSF55048">
    <property type="entry name" value="Probable ACP-binding domain of malonyl-CoA ACP transacylase"/>
    <property type="match status" value="1"/>
</dbReference>
<dbReference type="InterPro" id="IPR049551">
    <property type="entry name" value="PKS_DH_C"/>
</dbReference>
<evidence type="ECO:0000256" key="7">
    <source>
        <dbReference type="ARBA" id="ARBA00023315"/>
    </source>
</evidence>
<evidence type="ECO:0000256" key="1">
    <source>
        <dbReference type="ARBA" id="ARBA00022450"/>
    </source>
</evidence>
<dbReference type="Pfam" id="PF23114">
    <property type="entry name" value="NAD-bd_HRPKS_sdrA"/>
    <property type="match status" value="1"/>
</dbReference>
<dbReference type="Gene3D" id="3.30.70.3290">
    <property type="match status" value="1"/>
</dbReference>
<dbReference type="InterPro" id="IPR014031">
    <property type="entry name" value="Ketoacyl_synth_C"/>
</dbReference>
<keyword evidence="6" id="KW-0511">Multifunctional enzyme</keyword>
<evidence type="ECO:0000256" key="9">
    <source>
        <dbReference type="SAM" id="MobiDB-lite"/>
    </source>
</evidence>
<evidence type="ECO:0000313" key="14">
    <source>
        <dbReference type="Proteomes" id="UP000801428"/>
    </source>
</evidence>
<feature type="region of interest" description="C-terminal hotdog fold" evidence="8">
    <location>
        <begin position="1124"/>
        <end position="1278"/>
    </location>
</feature>
<dbReference type="SMART" id="SM00827">
    <property type="entry name" value="PKS_AT"/>
    <property type="match status" value="1"/>
</dbReference>
<dbReference type="PROSITE" id="PS00606">
    <property type="entry name" value="KS3_1"/>
    <property type="match status" value="1"/>
</dbReference>
<dbReference type="InterPro" id="IPR036736">
    <property type="entry name" value="ACP-like_sf"/>
</dbReference>
<dbReference type="Pfam" id="PF00109">
    <property type="entry name" value="ketoacyl-synt"/>
    <property type="match status" value="1"/>
</dbReference>
<dbReference type="Gene3D" id="3.40.366.10">
    <property type="entry name" value="Malonyl-Coenzyme A Acyl Carrier Protein, domain 2"/>
    <property type="match status" value="1"/>
</dbReference>
<dbReference type="Pfam" id="PF08240">
    <property type="entry name" value="ADH_N"/>
    <property type="match status" value="1"/>
</dbReference>
<dbReference type="PANTHER" id="PTHR43775:SF29">
    <property type="entry name" value="ASPERFURANONE POLYKETIDE SYNTHASE AFOG-RELATED"/>
    <property type="match status" value="1"/>
</dbReference>
<dbReference type="GO" id="GO:0031177">
    <property type="term" value="F:phosphopantetheine binding"/>
    <property type="evidence" value="ECO:0007669"/>
    <property type="project" value="InterPro"/>
</dbReference>
<dbReference type="Pfam" id="PF00698">
    <property type="entry name" value="Acyl_transf_1"/>
    <property type="match status" value="1"/>
</dbReference>
<evidence type="ECO:0000256" key="8">
    <source>
        <dbReference type="PROSITE-ProRule" id="PRU01363"/>
    </source>
</evidence>
<feature type="domain" description="Ketosynthase family 3 (KS3)" evidence="11">
    <location>
        <begin position="7"/>
        <end position="431"/>
    </location>
</feature>
<dbReference type="InterPro" id="IPR032821">
    <property type="entry name" value="PKS_assoc"/>
</dbReference>
<sequence>MSTPHAADDIGIIGLSFRHPTDVSSDDSFWDMLQAGRSASGEVPNERFSLDRYWHPSADRHGACTTKKAYFLHRDVAAFDAPFFSMTSTEAAATDPQHRMLLETSYEALENAGISTRSIIGSDCGSFIGGFGDEYRSIQAAQVYDQNQYQAVGTGGAMLSNRLSWFYDLRGPSFSLDTACSSSMVALHLACQSLKLGECSMALVGGVNMLLGADTFVSLSRLRFLSPDGVCHTFDDRANGYARGEGVGILVIKKLSDALRDQDTIRAVIRGTHINQDGKTPSITVPSAGAQASLIRETYRKAGLDLAGTGYFEAHGTGTAQGDFQEMSAIADVFQHRGSENALFVGSVKTNVGHGEGLAGINGLIKSVLMLERGYIPPLAGFERLNPRLRLDDWNLKLPLELTKWPHTGARRVSINSFGYGGTNGHAIVDDAFNYLKDRGLHGNHRTVDLAAQAPGQVTLSDTSVDGATWPQILVFSSPEQSGVQRLGKAYQAALSTTIGAGDEIKHDSSPSALPKAALLDLAYTLSQRRTQFEWRSFVIARSKDDAASALTNDLVKYKRSKNKAASAFIFTGQGAQWPTMGYELFAVPIFKCAIQRADTHLSSLGCTWSALEEIKKSKELTNIDKPAFSQPLCTIVQLAIIDLLASWGLKPAAVVGHSSGEIAAAYASGALAFEDACTIAYFRGLFSADIPMTHPELRGTMLATALSEEDALRVIETVKNGRAGVACVNSPNNVTISGDMTAITEIEAALSAQGTWARRLRVDVAYHSHHMHVIAQQYLQSIEHIKTQSGDPNTIMFSSVTGEAVSASHLGPKYWVENLLNKVNFSKAVSGLLSAITSKKRRQKTLTHVSSFVEIGPHSALQGPLRQIMVGNGRDHDSMIPYVSILRRNEDAAITALEAAATVWTTGVDVKLDVVNTLGGQQSRQVLTDLPRYPWNHSRSYWHEARKSRNHRLKGSPRTDMLGALSTESSLNEPRWTNILRPSAFPWILDHKMQGTILLPAACMLAMAIEAAQFLSDRSKKLTAVELKEVMFSQALVFYNEDTAIETSFEMKPHRPGTRSQESNGMQFRFVSFDPEQNATEHCTGILHYIYKTPANAVDAVDEFNVSWNSHVAHHKRMLREMTISLDAAEMYSDVLSKGLEFGPMFQNLTNIQCDPNTACLSIEVPDTASTMPGNFEYPAVMHPVVIDAMFQSLLPATRVTQDLTTAGVPHRFNRMWVSMEGPTHNPGTVLDAHTTAYKQGQKNTIGHVVVAADAWTRPVAILDDFVAARVSMSKSTTEKAPAMVSQSHWVEDLTFPVNSMPVFLEQALDRARSAVHRKIASARYASLEASTKLGHKTIHAIESHLEHDHSKASKLRRRRHGASNLKNKALKALGKTSKLKEGAYDEAAVGEVEVEDSETNLLLLRLEDALSAVEDGRSAAELLFGVDGAGRAYLDRALPYEVMAPAAQSWMMRAGDKNPDQRILHITKDSLTLAEAAVRQLRGSWKEPVRTASYTICSLDGECHNLEDELSATPFVHTARIDLASGKFEGDAINHKFDLVLWEVDSCDQTIATAVTRAVRPLMQANGRFIVSAVTKPNPMVSHLMALKNGNTQNQCYLNEDQWEGVLCKSGFGGNDFIARDFNDYDLHQMSMLVSTVSTAVDMRKIGSQIILLLPQNPTAHVERLAERLKSMLNQAGMCTVRATNEPVTERSGKMFISLIDLNEGRTALYNMGLDEFDYIKALCLESVGLLWLTSGKVTTTVDPFTGIATGLVRTMVTENAHLKTCQLDMTPLEETTTDRAASTIFQVLERFFASSAILLDAEYAEFNGIVHVPRVSRNHTMSAVFANRGKANVPVIGDFYQPGRVLKLKMGEPGLLDTLHFDDHPDLDANTLLDPFDVEIAVEANGLNFMDVFGAMGNLPKIDLGTEAAGRITRVGSKVTLHKPGDLVFGLISSSMATHASTDEELVHAVPAHMSIEEAVACPTTYFTAYLALIEGARLRNNESVLIHAASGGLGQAAIQIAQHLGAEIYATVGTAAKKELLMQRYNIPEDHIFSSRTLTFAQGIKRMTKGRGVDVVVNSLSGDALQQSFKAIGNFGRFVEVGKRDAYNNTGLEMSTFLQHVSFHFINLEIVALAEDRERYIDIARGVWKMLDSGVFKSAHPLMVFPYCDVEQAFRLMQSGKHTGKLVLRARADEKVPVVPHSKHPLSLDPKATYMLVGGLGGIGRSITDLFVGCGARNVAFVSRSANDPKYQQYLDDLHAKGVDARTYACDITDEQDVAITLKLCSQQMPPIQGLVQCAMILRDTIFEKMTHEEWATGTRVKINGTWNLHTHAPKDMDFFIMLSSISGVIGNGGQANYNAGNVFQDNLAHYRRSQGLSGTSLNLGAVVDVGYLANDSLTDAKSDEYKAKVFKGVDALGILEADIHDMIKAAVTGYMNNETKTPPQLITGLGTGNTAPWMEQTRLSALRRTNDAAGNPGDGSSSQDEALETGMAEASTQEAAIKIVEDALVARIAKAISTSPEDIDVELPLYTYGVDSLIAVEIRNWTMTRLKSEVSIFDILSALPIKDLAVKMATGSQLLRIEARQQEHSERAGAWLKDRSLPAAYVDVPEEKHIKDAVDVAVQDVTLHAPHARDHHSVLLDKQAVETTLEVLPSPVSDLPPPSYHVAVLQG</sequence>
<dbReference type="SMART" id="SM00822">
    <property type="entry name" value="PKS_KR"/>
    <property type="match status" value="1"/>
</dbReference>
<dbReference type="InterPro" id="IPR050091">
    <property type="entry name" value="PKS_NRPS_Biosynth_Enz"/>
</dbReference>
<dbReference type="InterPro" id="IPR049900">
    <property type="entry name" value="PKS_mFAS_DH"/>
</dbReference>
<dbReference type="GO" id="GO:0016491">
    <property type="term" value="F:oxidoreductase activity"/>
    <property type="evidence" value="ECO:0007669"/>
    <property type="project" value="UniProtKB-KW"/>
</dbReference>
<dbReference type="InterPro" id="IPR016035">
    <property type="entry name" value="Acyl_Trfase/lysoPLipase"/>
</dbReference>
<dbReference type="InterPro" id="IPR049552">
    <property type="entry name" value="PKS_DH_N"/>
</dbReference>
<dbReference type="InterPro" id="IPR014030">
    <property type="entry name" value="Ketoacyl_synth_N"/>
</dbReference>
<dbReference type="Gene3D" id="1.10.1200.10">
    <property type="entry name" value="ACP-like"/>
    <property type="match status" value="1"/>
</dbReference>